<feature type="region of interest" description="Disordered" evidence="1">
    <location>
        <begin position="53"/>
        <end position="81"/>
    </location>
</feature>
<feature type="region of interest" description="Disordered" evidence="1">
    <location>
        <begin position="93"/>
        <end position="132"/>
    </location>
</feature>
<organism evidence="2 3">
    <name type="scientific">Clydaea vesicula</name>
    <dbReference type="NCBI Taxonomy" id="447962"/>
    <lineage>
        <taxon>Eukaryota</taxon>
        <taxon>Fungi</taxon>
        <taxon>Fungi incertae sedis</taxon>
        <taxon>Chytridiomycota</taxon>
        <taxon>Chytridiomycota incertae sedis</taxon>
        <taxon>Chytridiomycetes</taxon>
        <taxon>Lobulomycetales</taxon>
        <taxon>Lobulomycetaceae</taxon>
        <taxon>Clydaea</taxon>
    </lineage>
</organism>
<accession>A0AAD5U4U3</accession>
<dbReference type="Proteomes" id="UP001211065">
    <property type="component" value="Unassembled WGS sequence"/>
</dbReference>
<gene>
    <name evidence="2" type="ORF">HK099_001844</name>
</gene>
<protein>
    <submittedName>
        <fullName evidence="2">Uncharacterized protein</fullName>
    </submittedName>
</protein>
<comment type="caution">
    <text evidence="2">The sequence shown here is derived from an EMBL/GenBank/DDBJ whole genome shotgun (WGS) entry which is preliminary data.</text>
</comment>
<reference evidence="2" key="1">
    <citation type="submission" date="2020-05" db="EMBL/GenBank/DDBJ databases">
        <title>Phylogenomic resolution of chytrid fungi.</title>
        <authorList>
            <person name="Stajich J.E."/>
            <person name="Amses K."/>
            <person name="Simmons R."/>
            <person name="Seto K."/>
            <person name="Myers J."/>
            <person name="Bonds A."/>
            <person name="Quandt C.A."/>
            <person name="Barry K."/>
            <person name="Liu P."/>
            <person name="Grigoriev I."/>
            <person name="Longcore J.E."/>
            <person name="James T.Y."/>
        </authorList>
    </citation>
    <scope>NUCLEOTIDE SEQUENCE</scope>
    <source>
        <strain evidence="2">JEL0476</strain>
    </source>
</reference>
<evidence type="ECO:0000313" key="2">
    <source>
        <dbReference type="EMBL" id="KAJ3222828.1"/>
    </source>
</evidence>
<feature type="compositionally biased region" description="Polar residues" evidence="1">
    <location>
        <begin position="64"/>
        <end position="81"/>
    </location>
</feature>
<dbReference type="AlphaFoldDB" id="A0AAD5U4U3"/>
<sequence length="396" mass="45183">MSNSINSTPTLFSRRSSSFKLPQNFNNNFKKILSQQNIQTTSEKNLYSPSIILEENDQSDSRTTESTSAKSQRSQGKKSVSIKMSLNLLKPPTISVSANSNTKHRKSLSSRGASPRSRLESPLTPLTSSTNASFSARDNEYERLAVWNNLKRHVISQCKAHMTKSFKTLLASKEFDNFLKAGVEWYIKVNSLQKIKEQSTPVGIKDIPENVINLFQNSNVMLRQTATNCEDSQNSTEMPSIEAPNLEQAKLKVKQTKKDFGICYCFLLLISSRLIREPAKDRVYFENMYHFTKEIVSTVVEPAFAPQIKSELNRLFRSELFLNQNGELNFDPNSPELPKQIKNNFDPFLQEGKKFTKRKKIFISDVRMARSPLADIVLPPPQKFLFVQNRMTMSMI</sequence>
<evidence type="ECO:0000256" key="1">
    <source>
        <dbReference type="SAM" id="MobiDB-lite"/>
    </source>
</evidence>
<proteinExistence type="predicted"/>
<name>A0AAD5U4U3_9FUNG</name>
<dbReference type="EMBL" id="JADGJW010000157">
    <property type="protein sequence ID" value="KAJ3222828.1"/>
    <property type="molecule type" value="Genomic_DNA"/>
</dbReference>
<keyword evidence="3" id="KW-1185">Reference proteome</keyword>
<evidence type="ECO:0000313" key="3">
    <source>
        <dbReference type="Proteomes" id="UP001211065"/>
    </source>
</evidence>